<dbReference type="PANTHER" id="PTHR43531">
    <property type="entry name" value="PROTEIN ICFG"/>
    <property type="match status" value="1"/>
</dbReference>
<gene>
    <name evidence="5" type="ORF">XP315_23730</name>
</gene>
<proteinExistence type="inferred from homology"/>
<dbReference type="EMBL" id="JZUY01000080">
    <property type="protein sequence ID" value="KLC00767.1"/>
    <property type="molecule type" value="Genomic_DNA"/>
</dbReference>
<feature type="coiled-coil region" evidence="3">
    <location>
        <begin position="9"/>
        <end position="40"/>
    </location>
</feature>
<name>A0ABR5EKI0_XANPE</name>
<reference evidence="5 6" key="1">
    <citation type="submission" date="2015-02" db="EMBL/GenBank/DDBJ databases">
        <title>Whole genome sequencing of multiple isolates of three species of pepper and tomato-infecting xanthomonads reveals genetic diversity in field strains and pinpoints effectors responsible for host specificity.</title>
        <authorList>
            <person name="Schwartz A."/>
            <person name="Dahlbeck D."/>
            <person name="Staskawicz B."/>
            <person name="Bart R."/>
            <person name="Potnis N."/>
            <person name="Minsavage G."/>
            <person name="Timilsina S."/>
            <person name="Goss E."/>
            <person name="Jones J."/>
            <person name="Vallad G."/>
            <person name="Barak J."/>
            <person name="Miller S."/>
            <person name="Ritchie D."/>
            <person name="Martins J.Jr."/>
            <person name="Patane J.S."/>
            <person name="Setubal J.C."/>
        </authorList>
    </citation>
    <scope>NUCLEOTIDE SEQUENCE [LARGE SCALE GENOMIC DNA]</scope>
    <source>
        <strain evidence="5 6">Xp3-15</strain>
    </source>
</reference>
<keyword evidence="1" id="KW-0488">Methylation</keyword>
<evidence type="ECO:0000313" key="6">
    <source>
        <dbReference type="Proteomes" id="UP000035369"/>
    </source>
</evidence>
<evidence type="ECO:0000256" key="2">
    <source>
        <dbReference type="ARBA" id="ARBA00029447"/>
    </source>
</evidence>
<dbReference type="InterPro" id="IPR051310">
    <property type="entry name" value="MCP_chemotaxis"/>
</dbReference>
<sequence length="111" mass="11227">QVNLTVTQMDEATQQNAALVEEATAAARAMEEQAGQLSDAVSIFKVQQVAAVATAAKRPAPPRLAAAKPGAARSATTKRAPVSAGVAATATATPRPVIAAAANGESSWQEF</sequence>
<keyword evidence="3" id="KW-0175">Coiled coil</keyword>
<dbReference type="PANTHER" id="PTHR43531:SF14">
    <property type="entry name" value="METHYL-ACCEPTING CHEMOTAXIS PROTEIN I-RELATED"/>
    <property type="match status" value="1"/>
</dbReference>
<accession>A0ABR5EKI0</accession>
<keyword evidence="6" id="KW-1185">Reference proteome</keyword>
<comment type="caution">
    <text evidence="5">The sequence shown here is derived from an EMBL/GenBank/DDBJ whole genome shotgun (WGS) entry which is preliminary data.</text>
</comment>
<dbReference type="Proteomes" id="UP000035369">
    <property type="component" value="Unassembled WGS sequence"/>
</dbReference>
<evidence type="ECO:0000256" key="4">
    <source>
        <dbReference type="SAM" id="MobiDB-lite"/>
    </source>
</evidence>
<evidence type="ECO:0000256" key="1">
    <source>
        <dbReference type="ARBA" id="ARBA00022481"/>
    </source>
</evidence>
<feature type="region of interest" description="Disordered" evidence="4">
    <location>
        <begin position="58"/>
        <end position="89"/>
    </location>
</feature>
<evidence type="ECO:0000313" key="5">
    <source>
        <dbReference type="EMBL" id="KLC00767.1"/>
    </source>
</evidence>
<evidence type="ECO:0000256" key="3">
    <source>
        <dbReference type="SAM" id="Coils"/>
    </source>
</evidence>
<comment type="similarity">
    <text evidence="2">Belongs to the methyl-accepting chemotaxis (MCP) protein family.</text>
</comment>
<dbReference type="SUPFAM" id="SSF58104">
    <property type="entry name" value="Methyl-accepting chemotaxis protein (MCP) signaling domain"/>
    <property type="match status" value="1"/>
</dbReference>
<protein>
    <recommendedName>
        <fullName evidence="7">Methyl-accepting chemotaxis protein</fullName>
    </recommendedName>
</protein>
<evidence type="ECO:0008006" key="7">
    <source>
        <dbReference type="Google" id="ProtNLM"/>
    </source>
</evidence>
<feature type="non-terminal residue" evidence="5">
    <location>
        <position position="1"/>
    </location>
</feature>
<organism evidence="5 6">
    <name type="scientific">Xanthomonas perforans</name>
    <dbReference type="NCBI Taxonomy" id="442694"/>
    <lineage>
        <taxon>Bacteria</taxon>
        <taxon>Pseudomonadati</taxon>
        <taxon>Pseudomonadota</taxon>
        <taxon>Gammaproteobacteria</taxon>
        <taxon>Lysobacterales</taxon>
        <taxon>Lysobacteraceae</taxon>
        <taxon>Xanthomonas</taxon>
    </lineage>
</organism>